<keyword evidence="3" id="KW-1185">Reference proteome</keyword>
<comment type="caution">
    <text evidence="2">The sequence shown here is derived from an EMBL/GenBank/DDBJ whole genome shotgun (WGS) entry which is preliminary data.</text>
</comment>
<protein>
    <submittedName>
        <fullName evidence="2">Pollen-specific leucine-rich repeat extensin-like protein 4</fullName>
    </submittedName>
</protein>
<dbReference type="EMBL" id="JANAVB010040217">
    <property type="protein sequence ID" value="KAJ6798872.1"/>
    <property type="molecule type" value="Genomic_DNA"/>
</dbReference>
<evidence type="ECO:0000256" key="1">
    <source>
        <dbReference type="SAM" id="MobiDB-lite"/>
    </source>
</evidence>
<name>A0AAX6E490_IRIPA</name>
<proteinExistence type="predicted"/>
<dbReference type="Proteomes" id="UP001140949">
    <property type="component" value="Unassembled WGS sequence"/>
</dbReference>
<sequence>MNSGAASVSDEDLLDHTCRCQRRCVGAAGALPPDPACVGPPRPPCVVRRPCDGSDHHGQSHTVWSPRSVRAVRGDPPPVQHHHDHSLDRTPFRALSVRRSGVPPDGRPSRLQPSRVAPGDPPRTTELGEQHRPRCPDILPCLVDFVVAILLLVDHRSLERRRPSLSTGHMEIRRALV</sequence>
<evidence type="ECO:0000313" key="3">
    <source>
        <dbReference type="Proteomes" id="UP001140949"/>
    </source>
</evidence>
<reference evidence="2" key="2">
    <citation type="submission" date="2023-04" db="EMBL/GenBank/DDBJ databases">
        <authorList>
            <person name="Bruccoleri R.E."/>
            <person name="Oakeley E.J."/>
            <person name="Faust A.-M."/>
            <person name="Dessus-Babus S."/>
            <person name="Altorfer M."/>
            <person name="Burckhardt D."/>
            <person name="Oertli M."/>
            <person name="Naumann U."/>
            <person name="Petersen F."/>
            <person name="Wong J."/>
        </authorList>
    </citation>
    <scope>NUCLEOTIDE SEQUENCE</scope>
    <source>
        <strain evidence="2">GSM-AAB239-AS_SAM_17_03QT</strain>
        <tissue evidence="2">Leaf</tissue>
    </source>
</reference>
<dbReference type="AlphaFoldDB" id="A0AAX6E490"/>
<evidence type="ECO:0000313" key="2">
    <source>
        <dbReference type="EMBL" id="KAJ6798872.1"/>
    </source>
</evidence>
<accession>A0AAX6E490</accession>
<organism evidence="2 3">
    <name type="scientific">Iris pallida</name>
    <name type="common">Sweet iris</name>
    <dbReference type="NCBI Taxonomy" id="29817"/>
    <lineage>
        <taxon>Eukaryota</taxon>
        <taxon>Viridiplantae</taxon>
        <taxon>Streptophyta</taxon>
        <taxon>Embryophyta</taxon>
        <taxon>Tracheophyta</taxon>
        <taxon>Spermatophyta</taxon>
        <taxon>Magnoliopsida</taxon>
        <taxon>Liliopsida</taxon>
        <taxon>Asparagales</taxon>
        <taxon>Iridaceae</taxon>
        <taxon>Iridoideae</taxon>
        <taxon>Irideae</taxon>
        <taxon>Iris</taxon>
    </lineage>
</organism>
<reference evidence="2" key="1">
    <citation type="journal article" date="2023" name="GigaByte">
        <title>Genome assembly of the bearded iris, Iris pallida Lam.</title>
        <authorList>
            <person name="Bruccoleri R.E."/>
            <person name="Oakeley E.J."/>
            <person name="Faust A.M.E."/>
            <person name="Altorfer M."/>
            <person name="Dessus-Babus S."/>
            <person name="Burckhardt D."/>
            <person name="Oertli M."/>
            <person name="Naumann U."/>
            <person name="Petersen F."/>
            <person name="Wong J."/>
        </authorList>
    </citation>
    <scope>NUCLEOTIDE SEQUENCE</scope>
    <source>
        <strain evidence="2">GSM-AAB239-AS_SAM_17_03QT</strain>
    </source>
</reference>
<gene>
    <name evidence="2" type="ORF">M6B38_212415</name>
</gene>
<feature type="region of interest" description="Disordered" evidence="1">
    <location>
        <begin position="50"/>
        <end position="131"/>
    </location>
</feature>